<organism evidence="8 9">
    <name type="scientific">Cyphellophora europaea (strain CBS 101466)</name>
    <name type="common">Phialophora europaea</name>
    <dbReference type="NCBI Taxonomy" id="1220924"/>
    <lineage>
        <taxon>Eukaryota</taxon>
        <taxon>Fungi</taxon>
        <taxon>Dikarya</taxon>
        <taxon>Ascomycota</taxon>
        <taxon>Pezizomycotina</taxon>
        <taxon>Eurotiomycetes</taxon>
        <taxon>Chaetothyriomycetidae</taxon>
        <taxon>Chaetothyriales</taxon>
        <taxon>Cyphellophoraceae</taxon>
        <taxon>Cyphellophora</taxon>
    </lineage>
</organism>
<evidence type="ECO:0000313" key="8">
    <source>
        <dbReference type="EMBL" id="ETN43977.1"/>
    </source>
</evidence>
<dbReference type="STRING" id="1220924.W2S5L9"/>
<sequence>MDFTTIRPFQHVVLRLPNDQTRIERLNPNSLISLGKYGSFHTNQLFGRPYHLTFEILDKSEARPDRELRIISAAELHAAELLEEAGGEEGTPPSNEVDEYGLLTGDKSNVNIMDDPLNQRLTMSEIEELKQDDMGSTKELIAKIMSSHTNLDQKTAFSLAKYTLRKHRKYIKRFTVLPLDVATLTDFMMVEKDFTRVMEIRNEVLGLIGCWANIHASGDPLPSAQSSSRYLVVDDTGGLVAAAMAERMGILHQAYPSSQIETEEDVDIDNLDEPTETTSSIVAAPPVKPRRQAYAADQMSASSNTLTVIHSNQQPNLALLRYFNFDSMNPTATHPLYSHLKTLSWLQLIEPESDSAYIEPPILPPHELAKLKSNRRSNYFRKRRRWERARAVIDETRAGGFDGLVVASYTNPTSILQHLVPLLAGGSQVVVYSPQMEPLLSLTDYYSTARRTAFLSLQDDGDGDDDDEETTTTTRKRRQQHVPSEDFPVDPTLLLAPMVQTSRVRKWQVLPGRTHPVMTSKGGAEGYVWTATRVVRAEGKVAARGKGRRNVRNKLVRDEVGAVEDGVTNGAGMYATTDADGQQDSKRLKLGDEGEGIGEDVVVGS</sequence>
<dbReference type="EMBL" id="KB822716">
    <property type="protein sequence ID" value="ETN43977.1"/>
    <property type="molecule type" value="Genomic_DNA"/>
</dbReference>
<dbReference type="AlphaFoldDB" id="W2S5L9"/>
<keyword evidence="9" id="KW-1185">Reference proteome</keyword>
<comment type="subcellular location">
    <subcellularLocation>
        <location evidence="1">Nucleus</location>
    </subcellularLocation>
</comment>
<comment type="similarity">
    <text evidence="2">Belongs to the TRM6/GCD10 family.</text>
</comment>
<name>W2S5L9_CYPE1</name>
<dbReference type="InParanoid" id="W2S5L9"/>
<dbReference type="Proteomes" id="UP000030752">
    <property type="component" value="Unassembled WGS sequence"/>
</dbReference>
<dbReference type="InterPro" id="IPR017423">
    <property type="entry name" value="TRM6"/>
</dbReference>
<dbReference type="PANTHER" id="PTHR12945:SF0">
    <property type="entry name" value="TRNA (ADENINE(58)-N(1))-METHYLTRANSFERASE NON-CATALYTIC SUBUNIT TRM6"/>
    <property type="match status" value="1"/>
</dbReference>
<dbReference type="Pfam" id="PF04189">
    <property type="entry name" value="Gcd10p"/>
    <property type="match status" value="1"/>
</dbReference>
<proteinExistence type="inferred from homology"/>
<evidence type="ECO:0000256" key="5">
    <source>
        <dbReference type="ARBA" id="ARBA00023242"/>
    </source>
</evidence>
<feature type="region of interest" description="Disordered" evidence="7">
    <location>
        <begin position="457"/>
        <end position="489"/>
    </location>
</feature>
<dbReference type="GeneID" id="19978181"/>
<feature type="region of interest" description="Disordered" evidence="7">
    <location>
        <begin position="573"/>
        <end position="605"/>
    </location>
</feature>
<dbReference type="GO" id="GO:0030488">
    <property type="term" value="P:tRNA methylation"/>
    <property type="evidence" value="ECO:0007669"/>
    <property type="project" value="InterPro"/>
</dbReference>
<gene>
    <name evidence="8" type="ORF">HMPREF1541_10842</name>
</gene>
<feature type="compositionally biased region" description="Basic and acidic residues" evidence="7">
    <location>
        <begin position="583"/>
        <end position="592"/>
    </location>
</feature>
<evidence type="ECO:0000256" key="6">
    <source>
        <dbReference type="ARBA" id="ARBA00032319"/>
    </source>
</evidence>
<dbReference type="OrthoDB" id="10254665at2759"/>
<evidence type="ECO:0000256" key="1">
    <source>
        <dbReference type="ARBA" id="ARBA00004123"/>
    </source>
</evidence>
<keyword evidence="5" id="KW-0539">Nucleus</keyword>
<dbReference type="GO" id="GO:0031515">
    <property type="term" value="C:tRNA (m1A) methyltransferase complex"/>
    <property type="evidence" value="ECO:0007669"/>
    <property type="project" value="InterPro"/>
</dbReference>
<dbReference type="FunCoup" id="W2S5L9">
    <property type="interactions" value="935"/>
</dbReference>
<feature type="compositionally biased region" description="Acidic residues" evidence="7">
    <location>
        <begin position="459"/>
        <end position="470"/>
    </location>
</feature>
<dbReference type="VEuPathDB" id="FungiDB:HMPREF1541_10842"/>
<protein>
    <recommendedName>
        <fullName evidence="3">tRNA (adenine(58)-N(1))-methyltransferase non-catalytic subunit TRM6</fullName>
    </recommendedName>
    <alternativeName>
        <fullName evidence="6">tRNA(m1A58)-methyltransferase subunit TRM6</fullName>
    </alternativeName>
</protein>
<evidence type="ECO:0000256" key="2">
    <source>
        <dbReference type="ARBA" id="ARBA00008320"/>
    </source>
</evidence>
<accession>W2S5L9</accession>
<keyword evidence="4" id="KW-0819">tRNA processing</keyword>
<dbReference type="PANTHER" id="PTHR12945">
    <property type="entry name" value="TRANSLATION INITIATION FACTOR EIF3-RELATED"/>
    <property type="match status" value="1"/>
</dbReference>
<evidence type="ECO:0000256" key="7">
    <source>
        <dbReference type="SAM" id="MobiDB-lite"/>
    </source>
</evidence>
<evidence type="ECO:0000256" key="3">
    <source>
        <dbReference type="ARBA" id="ARBA00021704"/>
    </source>
</evidence>
<evidence type="ECO:0000256" key="4">
    <source>
        <dbReference type="ARBA" id="ARBA00022694"/>
    </source>
</evidence>
<dbReference type="HOGENOM" id="CLU_010916_2_0_1"/>
<dbReference type="GO" id="GO:0005634">
    <property type="term" value="C:nucleus"/>
    <property type="evidence" value="ECO:0007669"/>
    <property type="project" value="UniProtKB-SubCell"/>
</dbReference>
<reference evidence="8 9" key="1">
    <citation type="submission" date="2013-03" db="EMBL/GenBank/DDBJ databases">
        <title>The Genome Sequence of Phialophora europaea CBS 101466.</title>
        <authorList>
            <consortium name="The Broad Institute Genomics Platform"/>
            <person name="Cuomo C."/>
            <person name="de Hoog S."/>
            <person name="Gorbushina A."/>
            <person name="Walker B."/>
            <person name="Young S.K."/>
            <person name="Zeng Q."/>
            <person name="Gargeya S."/>
            <person name="Fitzgerald M."/>
            <person name="Haas B."/>
            <person name="Abouelleil A."/>
            <person name="Allen A.W."/>
            <person name="Alvarado L."/>
            <person name="Arachchi H.M."/>
            <person name="Berlin A.M."/>
            <person name="Chapman S.B."/>
            <person name="Gainer-Dewar J."/>
            <person name="Goldberg J."/>
            <person name="Griggs A."/>
            <person name="Gujja S."/>
            <person name="Hansen M."/>
            <person name="Howarth C."/>
            <person name="Imamovic A."/>
            <person name="Ireland A."/>
            <person name="Larimer J."/>
            <person name="McCowan C."/>
            <person name="Murphy C."/>
            <person name="Pearson M."/>
            <person name="Poon T.W."/>
            <person name="Priest M."/>
            <person name="Roberts A."/>
            <person name="Saif S."/>
            <person name="Shea T."/>
            <person name="Sisk P."/>
            <person name="Sykes S."/>
            <person name="Wortman J."/>
            <person name="Nusbaum C."/>
            <person name="Birren B."/>
        </authorList>
    </citation>
    <scope>NUCLEOTIDE SEQUENCE [LARGE SCALE GENOMIC DNA]</scope>
    <source>
        <strain evidence="8 9">CBS 101466</strain>
    </source>
</reference>
<evidence type="ECO:0000313" key="9">
    <source>
        <dbReference type="Proteomes" id="UP000030752"/>
    </source>
</evidence>
<dbReference type="RefSeq" id="XP_008713733.1">
    <property type="nucleotide sequence ID" value="XM_008715511.1"/>
</dbReference>
<dbReference type="eggNOG" id="KOG1416">
    <property type="taxonomic scope" value="Eukaryota"/>
</dbReference>